<evidence type="ECO:0000313" key="2">
    <source>
        <dbReference type="Proteomes" id="UP000184314"/>
    </source>
</evidence>
<dbReference type="STRING" id="228958.SAMN04488007_2835"/>
<dbReference type="AlphaFoldDB" id="A0A1M6RSY6"/>
<name>A0A1M6RSY6_9FLAO</name>
<organism evidence="1 2">
    <name type="scientific">Maribacter aquivivus</name>
    <dbReference type="NCBI Taxonomy" id="228958"/>
    <lineage>
        <taxon>Bacteria</taxon>
        <taxon>Pseudomonadati</taxon>
        <taxon>Bacteroidota</taxon>
        <taxon>Flavobacteriia</taxon>
        <taxon>Flavobacteriales</taxon>
        <taxon>Flavobacteriaceae</taxon>
        <taxon>Maribacter</taxon>
    </lineage>
</organism>
<sequence length="188" mass="21634">MVDLKNTCLIKMGQSHNLISICEVQNDVDFYSYLKDLDSYFSPGLAYSDKNARYPNLTEIYQALKDSGIKIIEERKTQDSTELKNGKDITIHVFGISDDETEFTEDLTIRYESQNINNPVNSISGIKTDIRILIKLSAELTKFCGSIFIMNPYESFFIEKNKTYSEVWNELLEKTTANTTYKQYGLRA</sequence>
<evidence type="ECO:0000313" key="1">
    <source>
        <dbReference type="EMBL" id="SHK35579.1"/>
    </source>
</evidence>
<protein>
    <submittedName>
        <fullName evidence="1">Uncharacterized protein</fullName>
    </submittedName>
</protein>
<accession>A0A1M6RSY6</accession>
<dbReference type="EMBL" id="FQZX01000002">
    <property type="protein sequence ID" value="SHK35579.1"/>
    <property type="molecule type" value="Genomic_DNA"/>
</dbReference>
<gene>
    <name evidence="1" type="ORF">SAMN04488007_2835</name>
</gene>
<keyword evidence="2" id="KW-1185">Reference proteome</keyword>
<dbReference type="Proteomes" id="UP000184314">
    <property type="component" value="Unassembled WGS sequence"/>
</dbReference>
<proteinExistence type="predicted"/>
<reference evidence="2" key="1">
    <citation type="submission" date="2016-11" db="EMBL/GenBank/DDBJ databases">
        <authorList>
            <person name="Varghese N."/>
            <person name="Submissions S."/>
        </authorList>
    </citation>
    <scope>NUCLEOTIDE SEQUENCE [LARGE SCALE GENOMIC DNA]</scope>
    <source>
        <strain evidence="2">DSM 16478</strain>
    </source>
</reference>